<dbReference type="InterPro" id="IPR046700">
    <property type="entry name" value="DUF6570"/>
</dbReference>
<reference evidence="2 3" key="1">
    <citation type="journal article" date="2024" name="J Genomics">
        <title>Draft genome sequencing and assembly of Favolaschia claudopus CIRM-BRFM 2984 isolated from oak limbs.</title>
        <authorList>
            <person name="Navarro D."/>
            <person name="Drula E."/>
            <person name="Chaduli D."/>
            <person name="Cazenave R."/>
            <person name="Ahrendt S."/>
            <person name="Wang J."/>
            <person name="Lipzen A."/>
            <person name="Daum C."/>
            <person name="Barry K."/>
            <person name="Grigoriev I.V."/>
            <person name="Favel A."/>
            <person name="Rosso M.N."/>
            <person name="Martin F."/>
        </authorList>
    </citation>
    <scope>NUCLEOTIDE SEQUENCE [LARGE SCALE GENOMIC DNA]</scope>
    <source>
        <strain evidence="2 3">CIRM-BRFM 2984</strain>
    </source>
</reference>
<gene>
    <name evidence="2" type="ORF">R3P38DRAFT_2472382</name>
</gene>
<feature type="non-terminal residue" evidence="2">
    <location>
        <position position="1"/>
    </location>
</feature>
<accession>A0AAW0C9J2</accession>
<dbReference type="Proteomes" id="UP001362999">
    <property type="component" value="Unassembled WGS sequence"/>
</dbReference>
<dbReference type="Pfam" id="PF20209">
    <property type="entry name" value="DUF6570"/>
    <property type="match status" value="1"/>
</dbReference>
<evidence type="ECO:0000313" key="2">
    <source>
        <dbReference type="EMBL" id="KAK7035964.1"/>
    </source>
</evidence>
<evidence type="ECO:0000313" key="3">
    <source>
        <dbReference type="Proteomes" id="UP001362999"/>
    </source>
</evidence>
<name>A0AAW0C9J2_9AGAR</name>
<feature type="domain" description="DUF6570" evidence="1">
    <location>
        <begin position="81"/>
        <end position="158"/>
    </location>
</feature>
<evidence type="ECO:0000259" key="1">
    <source>
        <dbReference type="Pfam" id="PF20209"/>
    </source>
</evidence>
<proteinExistence type="predicted"/>
<comment type="caution">
    <text evidence="2">The sequence shown here is derived from an EMBL/GenBank/DDBJ whole genome shotgun (WGS) entry which is preliminary data.</text>
</comment>
<sequence>YIDKTNNAALTKQVCMVCARLLFATSMEEVALEELPNKLHLIPYHAHPAHKLHDGYLIHDEVADDATTYACTDCLKHLRLNQRPPLALSNSMWIGPVPMQLEILELAERLLVALYFPSVYVVKLFPKSRRGSKNDNDEFYSGMRGNVSTYRLDQAAIANLVSGKALP</sequence>
<dbReference type="EMBL" id="JAWWNJ010000019">
    <property type="protein sequence ID" value="KAK7035964.1"/>
    <property type="molecule type" value="Genomic_DNA"/>
</dbReference>
<feature type="non-terminal residue" evidence="2">
    <location>
        <position position="167"/>
    </location>
</feature>
<keyword evidence="3" id="KW-1185">Reference proteome</keyword>
<organism evidence="2 3">
    <name type="scientific">Favolaschia claudopus</name>
    <dbReference type="NCBI Taxonomy" id="2862362"/>
    <lineage>
        <taxon>Eukaryota</taxon>
        <taxon>Fungi</taxon>
        <taxon>Dikarya</taxon>
        <taxon>Basidiomycota</taxon>
        <taxon>Agaricomycotina</taxon>
        <taxon>Agaricomycetes</taxon>
        <taxon>Agaricomycetidae</taxon>
        <taxon>Agaricales</taxon>
        <taxon>Marasmiineae</taxon>
        <taxon>Mycenaceae</taxon>
        <taxon>Favolaschia</taxon>
    </lineage>
</organism>
<dbReference type="AlphaFoldDB" id="A0AAW0C9J2"/>
<protein>
    <recommendedName>
        <fullName evidence="1">DUF6570 domain-containing protein</fullName>
    </recommendedName>
</protein>